<dbReference type="EMBL" id="CDMY01000260">
    <property type="protein sequence ID" value="CEL97988.1"/>
    <property type="molecule type" value="Genomic_DNA"/>
</dbReference>
<reference evidence="2 3" key="1">
    <citation type="submission" date="2014-11" db="EMBL/GenBank/DDBJ databases">
        <authorList>
            <person name="Zhu J."/>
            <person name="Qi W."/>
            <person name="Song R."/>
        </authorList>
    </citation>
    <scope>NUCLEOTIDE SEQUENCE [LARGE SCALE GENOMIC DNA]</scope>
</reference>
<dbReference type="STRING" id="1169540.A0A0G4EM92"/>
<dbReference type="PANTHER" id="PTHR48420:SF1">
    <property type="entry name" value="NON-HAEM DIOXYGENASE N-TERMINAL DOMAIN-CONTAINING PROTEIN"/>
    <property type="match status" value="1"/>
</dbReference>
<dbReference type="PANTHER" id="PTHR48420">
    <property type="entry name" value="NON-HAEM DIOXYGENASE N-TERMINAL DOMAIN-CONTAINING PROTEIN"/>
    <property type="match status" value="1"/>
</dbReference>
<dbReference type="InterPro" id="IPR027443">
    <property type="entry name" value="IPNS-like_sf"/>
</dbReference>
<feature type="region of interest" description="Disordered" evidence="1">
    <location>
        <begin position="342"/>
        <end position="361"/>
    </location>
</feature>
<sequence>MAVIESLSYEDLIAGKDLSDAVGRAFGRDGIGLLVVTGVQEMRNLRHKTLKLARLLSRLPPEELQKLERPSTHYCVGYSCGREKFKGRPDTAKASFYFNPIHESPLDAWSADTGRSAEELRSTKERYPIVAEPNTWPECVEGHPLHELREKARALGQLMHRVGMLVIKQCDRYVAKCTPSYPPDRLEATLRRSHLMVGRLLHYFPLQQQQASCGQSDANGLEASWCGWHNDNSTITALCPAIFIDDVTGEVVPSPAAAAPKSDPCGNTKAGLLVERRDGCIQQVSMGEECIGFQIGEASQIHTGGCLAATPHCVSAPPTPNTCRESLALFMEPNWDDCMSPPSGTSPADVIGPEKPSEKVPPLAERWVDGQTFGDFLKRSFERYYAHNNPN</sequence>
<protein>
    <submittedName>
        <fullName evidence="2">Uncharacterized protein</fullName>
    </submittedName>
</protein>
<dbReference type="InParanoid" id="A0A0G4EM92"/>
<keyword evidence="3" id="KW-1185">Reference proteome</keyword>
<dbReference type="VEuPathDB" id="CryptoDB:Vbra_12435"/>
<evidence type="ECO:0000313" key="3">
    <source>
        <dbReference type="Proteomes" id="UP000041254"/>
    </source>
</evidence>
<organism evidence="2 3">
    <name type="scientific">Vitrella brassicaformis (strain CCMP3155)</name>
    <dbReference type="NCBI Taxonomy" id="1169540"/>
    <lineage>
        <taxon>Eukaryota</taxon>
        <taxon>Sar</taxon>
        <taxon>Alveolata</taxon>
        <taxon>Colpodellida</taxon>
        <taxon>Vitrellaceae</taxon>
        <taxon>Vitrella</taxon>
    </lineage>
</organism>
<accession>A0A0G4EM92</accession>
<dbReference type="Proteomes" id="UP000041254">
    <property type="component" value="Unassembled WGS sequence"/>
</dbReference>
<evidence type="ECO:0000256" key="1">
    <source>
        <dbReference type="SAM" id="MobiDB-lite"/>
    </source>
</evidence>
<name>A0A0G4EM92_VITBC</name>
<gene>
    <name evidence="2" type="ORF">Vbra_12435</name>
</gene>
<dbReference type="OrthoDB" id="407774at2759"/>
<dbReference type="Gene3D" id="2.60.120.330">
    <property type="entry name" value="B-lactam Antibiotic, Isopenicillin N Synthase, Chain"/>
    <property type="match status" value="1"/>
</dbReference>
<dbReference type="AlphaFoldDB" id="A0A0G4EM92"/>
<dbReference type="OMA" id="LYIHSRT"/>
<dbReference type="SUPFAM" id="SSF51197">
    <property type="entry name" value="Clavaminate synthase-like"/>
    <property type="match status" value="1"/>
</dbReference>
<proteinExistence type="predicted"/>
<evidence type="ECO:0000313" key="2">
    <source>
        <dbReference type="EMBL" id="CEL97988.1"/>
    </source>
</evidence>